<evidence type="ECO:0000256" key="1">
    <source>
        <dbReference type="SAM" id="MobiDB-lite"/>
    </source>
</evidence>
<reference evidence="2 3" key="1">
    <citation type="submission" date="2019-04" db="EMBL/GenBank/DDBJ databases">
        <title>Streptomyces sp. nov. Bv016 isolated from bark of Buahinia variegata.</title>
        <authorList>
            <person name="Kanchanasin P."/>
            <person name="Tanasupawat S."/>
            <person name="Yuki M."/>
            <person name="Kudo T."/>
        </authorList>
    </citation>
    <scope>NUCLEOTIDE SEQUENCE [LARGE SCALE GENOMIC DNA]</scope>
    <source>
        <strain evidence="2 3">Bv016</strain>
    </source>
</reference>
<protein>
    <recommendedName>
        <fullName evidence="4">PPE domain-containing protein</fullName>
    </recommendedName>
</protein>
<feature type="region of interest" description="Disordered" evidence="1">
    <location>
        <begin position="195"/>
        <end position="322"/>
    </location>
</feature>
<feature type="compositionally biased region" description="Low complexity" evidence="1">
    <location>
        <begin position="153"/>
        <end position="162"/>
    </location>
</feature>
<feature type="compositionally biased region" description="Polar residues" evidence="1">
    <location>
        <begin position="232"/>
        <end position="245"/>
    </location>
</feature>
<comment type="caution">
    <text evidence="2">The sequence shown here is derived from an EMBL/GenBank/DDBJ whole genome shotgun (WGS) entry which is preliminary data.</text>
</comment>
<dbReference type="Gene3D" id="1.20.1260.20">
    <property type="entry name" value="PPE superfamily"/>
    <property type="match status" value="1"/>
</dbReference>
<feature type="compositionally biased region" description="Basic and acidic residues" evidence="1">
    <location>
        <begin position="209"/>
        <end position="220"/>
    </location>
</feature>
<feature type="region of interest" description="Disordered" evidence="1">
    <location>
        <begin position="117"/>
        <end position="168"/>
    </location>
</feature>
<keyword evidence="3" id="KW-1185">Reference proteome</keyword>
<dbReference type="EMBL" id="SRRT01000014">
    <property type="protein sequence ID" value="TGN72188.1"/>
    <property type="molecule type" value="Genomic_DNA"/>
</dbReference>
<organism evidence="2 3">
    <name type="scientific">Streptomyces bauhiniae</name>
    <dbReference type="NCBI Taxonomy" id="2340725"/>
    <lineage>
        <taxon>Bacteria</taxon>
        <taxon>Bacillati</taxon>
        <taxon>Actinomycetota</taxon>
        <taxon>Actinomycetes</taxon>
        <taxon>Kitasatosporales</taxon>
        <taxon>Streptomycetaceae</taxon>
        <taxon>Streptomyces</taxon>
    </lineage>
</organism>
<dbReference type="InterPro" id="IPR038332">
    <property type="entry name" value="PPE_sf"/>
</dbReference>
<evidence type="ECO:0000313" key="3">
    <source>
        <dbReference type="Proteomes" id="UP000298159"/>
    </source>
</evidence>
<accession>A0A4Z1CTH6</accession>
<evidence type="ECO:0000313" key="2">
    <source>
        <dbReference type="EMBL" id="TGN72188.1"/>
    </source>
</evidence>
<proteinExistence type="predicted"/>
<feature type="compositionally biased region" description="Polar residues" evidence="1">
    <location>
        <begin position="12"/>
        <end position="21"/>
    </location>
</feature>
<feature type="compositionally biased region" description="Low complexity" evidence="1">
    <location>
        <begin position="27"/>
        <end position="44"/>
    </location>
</feature>
<feature type="compositionally biased region" description="Basic and acidic residues" evidence="1">
    <location>
        <begin position="1"/>
        <end position="10"/>
    </location>
</feature>
<dbReference type="AlphaFoldDB" id="A0A4Z1CTH6"/>
<evidence type="ECO:0008006" key="4">
    <source>
        <dbReference type="Google" id="ProtNLM"/>
    </source>
</evidence>
<feature type="region of interest" description="Disordered" evidence="1">
    <location>
        <begin position="342"/>
        <end position="514"/>
    </location>
</feature>
<dbReference type="Proteomes" id="UP000298159">
    <property type="component" value="Unassembled WGS sequence"/>
</dbReference>
<feature type="compositionally biased region" description="Basic and acidic residues" evidence="1">
    <location>
        <begin position="482"/>
        <end position="493"/>
    </location>
</feature>
<gene>
    <name evidence="2" type="ORF">E5083_30800</name>
</gene>
<feature type="region of interest" description="Disordered" evidence="1">
    <location>
        <begin position="1"/>
        <end position="44"/>
    </location>
</feature>
<feature type="compositionally biased region" description="Polar residues" evidence="1">
    <location>
        <begin position="462"/>
        <end position="474"/>
    </location>
</feature>
<name>A0A4Z1CTH6_9ACTN</name>
<sequence length="514" mass="53078">MVVSEHDGQSEPKLSTTNFESMTHEQLAAMLDSASPSSASHLSSKLGNAASTISQIGDDLMKYVKGLEWQGEAGDAFRDWGGQTASSTLRLGEYAQSASDFMARVTVAIGEAKAAMPDTSESTQARTDLATAHKTINAAKQPGARNDPDARKAAQTAQTDAAGAEHRLESARQAAIQQMRKLAQSYEYAAVQVNSVPPPTFAPPAGRAAPEEWWHSDDKGYLPGSASYPSGERTSASAHTSAQRTHSVEAPPSHRASVAPVVDAVGHPSSHPGSRPEPVSLGIDSVDTVPRPQTSPAPATGPTVPNREVSLPGLPVGVPQTFGSGRGINSALSPRLPGVSRLPQVSGLVNSSGSLPRMPREPGIMGGRPVSSAGRSASGIPRGTVIGNENAQGRTPMGRTMSPGSPAGDAARSAGGLGQGRRLASETGGVVGGRTQPGRAASRPFTSGGSGLVRPSAKAPQEGSTSQVGRTSASGRPANSRKGGEGGEKRPDYLVEDEETWTRNDRRSLPPIVD</sequence>